<gene>
    <name evidence="2" type="ORF">H4684_002487</name>
</gene>
<dbReference type="Gene3D" id="3.30.70.20">
    <property type="match status" value="1"/>
</dbReference>
<dbReference type="PANTHER" id="PTHR42895:SF1">
    <property type="entry name" value="IRON-SULFUR CLUSTER PROTEIN"/>
    <property type="match status" value="1"/>
</dbReference>
<evidence type="ECO:0000259" key="1">
    <source>
        <dbReference type="PROSITE" id="PS51379"/>
    </source>
</evidence>
<protein>
    <submittedName>
        <fullName evidence="2">NAD-dependent dihydropyrimidine dehydrogenase PreA subunit</fullName>
    </submittedName>
</protein>
<evidence type="ECO:0000313" key="2">
    <source>
        <dbReference type="EMBL" id="MBE1425829.1"/>
    </source>
</evidence>
<accession>A0ABR9H555</accession>
<comment type="caution">
    <text evidence="2">The sequence shown here is derived from an EMBL/GenBank/DDBJ whole genome shotgun (WGS) entry which is preliminary data.</text>
</comment>
<dbReference type="SUPFAM" id="SSF54862">
    <property type="entry name" value="4Fe-4S ferredoxins"/>
    <property type="match status" value="1"/>
</dbReference>
<dbReference type="InterPro" id="IPR052911">
    <property type="entry name" value="Corrinoid_activation_enz"/>
</dbReference>
<feature type="domain" description="4Fe-4S ferredoxin-type" evidence="1">
    <location>
        <begin position="35"/>
        <end position="63"/>
    </location>
</feature>
<name>A0ABR9H555_9BACT</name>
<organism evidence="2 3">
    <name type="scientific">Desulfomicrobium macestii</name>
    <dbReference type="NCBI Taxonomy" id="90731"/>
    <lineage>
        <taxon>Bacteria</taxon>
        <taxon>Pseudomonadati</taxon>
        <taxon>Thermodesulfobacteriota</taxon>
        <taxon>Desulfovibrionia</taxon>
        <taxon>Desulfovibrionales</taxon>
        <taxon>Desulfomicrobiaceae</taxon>
        <taxon>Desulfomicrobium</taxon>
    </lineage>
</organism>
<reference evidence="2 3" key="1">
    <citation type="submission" date="2020-10" db="EMBL/GenBank/DDBJ databases">
        <title>Genomic Encyclopedia of Type Strains, Phase IV (KMG-IV): sequencing the most valuable type-strain genomes for metagenomic binning, comparative biology and taxonomic classification.</title>
        <authorList>
            <person name="Goeker M."/>
        </authorList>
    </citation>
    <scope>NUCLEOTIDE SEQUENCE [LARGE SCALE GENOMIC DNA]</scope>
    <source>
        <strain evidence="2 3">DSM 4194</strain>
    </source>
</reference>
<sequence>MKRKIIEIDEEKCTGCGQCVTGCAEGALAIIDGKAKIVRDMFCDGLGACIGHCPEDALHIIEREADEFDEEAAMEHVRKVGGVEALVHGAGHGGCPSAQVSTRTPGHGGCPSAGMMQMSPCEQANVPAGQVGSALTHWPVQIRLIPPHAPFLQDADLLIAGDCCPVAAPDFHARFLAGRTIMLGCPKFDNAGEYVEKLTQVFAQNRIKSVTILEMEVPCCSGLSRIVAQALTGSGKNIPCVRAIVGRDGKTTEEAFTPAVAAPAGLTRL</sequence>
<dbReference type="InterPro" id="IPR017896">
    <property type="entry name" value="4Fe4S_Fe-S-bd"/>
</dbReference>
<dbReference type="RefSeq" id="WP_192623961.1">
    <property type="nucleotide sequence ID" value="NZ_JADBGG010000018.1"/>
</dbReference>
<proteinExistence type="predicted"/>
<dbReference type="EMBL" id="JADBGG010000018">
    <property type="protein sequence ID" value="MBE1425829.1"/>
    <property type="molecule type" value="Genomic_DNA"/>
</dbReference>
<dbReference type="Proteomes" id="UP000639010">
    <property type="component" value="Unassembled WGS sequence"/>
</dbReference>
<keyword evidence="3" id="KW-1185">Reference proteome</keyword>
<dbReference type="PANTHER" id="PTHR42895">
    <property type="entry name" value="IRON-SULFUR CLUSTER-BINDING PROTEIN-RELATED"/>
    <property type="match status" value="1"/>
</dbReference>
<feature type="domain" description="4Fe-4S ferredoxin-type" evidence="1">
    <location>
        <begin position="4"/>
        <end position="33"/>
    </location>
</feature>
<evidence type="ECO:0000313" key="3">
    <source>
        <dbReference type="Proteomes" id="UP000639010"/>
    </source>
</evidence>
<dbReference type="PROSITE" id="PS51379">
    <property type="entry name" value="4FE4S_FER_2"/>
    <property type="match status" value="2"/>
</dbReference>
<dbReference type="Pfam" id="PF13237">
    <property type="entry name" value="Fer4_10"/>
    <property type="match status" value="1"/>
</dbReference>